<organism evidence="1 2">
    <name type="scientific">Candidatus Methanomarinus sp</name>
    <dbReference type="NCBI Taxonomy" id="3386244"/>
    <lineage>
        <taxon>Archaea</taxon>
        <taxon>Methanobacteriati</taxon>
        <taxon>Methanobacteriota</taxon>
        <taxon>Stenosarchaea group</taxon>
        <taxon>Methanomicrobia</taxon>
        <taxon>Methanosarcinales</taxon>
        <taxon>ANME-2 cluster</taxon>
        <taxon>Candidatus Methanocomedenaceae</taxon>
        <taxon>Candidatus Methanomarinus</taxon>
    </lineage>
</organism>
<evidence type="ECO:0000313" key="1">
    <source>
        <dbReference type="EMBL" id="TKY91416.1"/>
    </source>
</evidence>
<gene>
    <name evidence="1" type="ORF">C5S46_05940</name>
</gene>
<proteinExistence type="predicted"/>
<dbReference type="Proteomes" id="UP000315423">
    <property type="component" value="Unassembled WGS sequence"/>
</dbReference>
<sequence>MLPQAFMIGIIEMVNEVGPEKTAGWLTNIGKEMAKTQGPGLEGSPLDGLNYLPLCPFADELIRFIDIFGEHPEEFLKIVQYSKEREAEDKNKVECPAVATFLCLLHNAYRKKRAKMAGYETIHLASKSIMPGAPSAYNEEAIKVAGISKEEVDNILQKGSCVFKFIKKE</sequence>
<protein>
    <submittedName>
        <fullName evidence="1">Uncharacterized protein</fullName>
    </submittedName>
</protein>
<evidence type="ECO:0000313" key="2">
    <source>
        <dbReference type="Proteomes" id="UP000315423"/>
    </source>
</evidence>
<name>A0AC61SA75_9EURY</name>
<reference evidence="1" key="1">
    <citation type="submission" date="2018-09" db="EMBL/GenBank/DDBJ databases">
        <title>A genomic encyclopedia of anaerobic methanotrophic archaea.</title>
        <authorList>
            <person name="Skennerton C.T."/>
            <person name="Chadwick G.L."/>
            <person name="Laso-Perez R."/>
            <person name="Leu A.O."/>
            <person name="Speth D.R."/>
            <person name="Yu H."/>
            <person name="Morgan-Lang C."/>
            <person name="Hatzenpichler R."/>
            <person name="Goudeau D."/>
            <person name="Malmstrom R."/>
            <person name="Woyke T."/>
            <person name="Hallam S."/>
            <person name="Tyson G.W."/>
            <person name="Wegener G."/>
            <person name="Boetius A."/>
            <person name="Orphan V.J."/>
        </authorList>
    </citation>
    <scope>NUCLEOTIDE SEQUENCE</scope>
    <source>
        <strain evidence="1">CONS3730D10UFb2</strain>
    </source>
</reference>
<accession>A0AC61SA75</accession>
<dbReference type="EMBL" id="QYBA01000200">
    <property type="protein sequence ID" value="TKY91416.1"/>
    <property type="molecule type" value="Genomic_DNA"/>
</dbReference>
<comment type="caution">
    <text evidence="1">The sequence shown here is derived from an EMBL/GenBank/DDBJ whole genome shotgun (WGS) entry which is preliminary data.</text>
</comment>